<dbReference type="InterPro" id="IPR011010">
    <property type="entry name" value="DNA_brk_join_enz"/>
</dbReference>
<evidence type="ECO:0000256" key="2">
    <source>
        <dbReference type="SAM" id="MobiDB-lite"/>
    </source>
</evidence>
<evidence type="ECO:0000313" key="5">
    <source>
        <dbReference type="Proteomes" id="UP001595683"/>
    </source>
</evidence>
<dbReference type="SUPFAM" id="SSF56349">
    <property type="entry name" value="DNA breaking-rejoining enzymes"/>
    <property type="match status" value="1"/>
</dbReference>
<organism evidence="4 5">
    <name type="scientific">Novosphingobium pokkalii</name>
    <dbReference type="NCBI Taxonomy" id="1770194"/>
    <lineage>
        <taxon>Bacteria</taxon>
        <taxon>Pseudomonadati</taxon>
        <taxon>Pseudomonadota</taxon>
        <taxon>Alphaproteobacteria</taxon>
        <taxon>Sphingomonadales</taxon>
        <taxon>Sphingomonadaceae</taxon>
        <taxon>Novosphingobium</taxon>
    </lineage>
</organism>
<protein>
    <submittedName>
        <fullName evidence="4">Tyrosine-type recombinase/integrase</fullName>
    </submittedName>
</protein>
<dbReference type="Proteomes" id="UP001595683">
    <property type="component" value="Unassembled WGS sequence"/>
</dbReference>
<reference evidence="5" key="1">
    <citation type="journal article" date="2019" name="Int. J. Syst. Evol. Microbiol.">
        <title>The Global Catalogue of Microorganisms (GCM) 10K type strain sequencing project: providing services to taxonomists for standard genome sequencing and annotation.</title>
        <authorList>
            <consortium name="The Broad Institute Genomics Platform"/>
            <consortium name="The Broad Institute Genome Sequencing Center for Infectious Disease"/>
            <person name="Wu L."/>
            <person name="Ma J."/>
        </authorList>
    </citation>
    <scope>NUCLEOTIDE SEQUENCE [LARGE SCALE GENOMIC DNA]</scope>
    <source>
        <strain evidence="5">KCTC 42224</strain>
    </source>
</reference>
<keyword evidence="5" id="KW-1185">Reference proteome</keyword>
<name>A0ABV7UY33_9SPHN</name>
<proteinExistence type="predicted"/>
<evidence type="ECO:0000313" key="4">
    <source>
        <dbReference type="EMBL" id="MFC3670079.1"/>
    </source>
</evidence>
<feature type="region of interest" description="Disordered" evidence="2">
    <location>
        <begin position="1"/>
        <end position="68"/>
    </location>
</feature>
<comment type="caution">
    <text evidence="4">The sequence shown here is derived from an EMBL/GenBank/DDBJ whole genome shotgun (WGS) entry which is preliminary data.</text>
</comment>
<sequence>MPSRITARARTPGRRRDRMARHMGRSAAHGRQGQRHDGHPAGLGPGTRAPVHQRGRADPATPPGQQVRSDLEARHWAAIEAHKDKDGNPAIKPHVLAVLHLARLTGLRLGDLVRLSWEQVGQKAIVVERKRQGCAIIPILPDLSHLLDQLAADIKPDDQGKRHKTGPILRNSRGQGWIESGVESVWRKAKPKGFDRVIYDLRGSYVTFLAQQRLTDEEIARIIGWTAQRIAEIRARYVDEERVIINLVERLSA</sequence>
<evidence type="ECO:0000259" key="3">
    <source>
        <dbReference type="PROSITE" id="PS51898"/>
    </source>
</evidence>
<dbReference type="InterPro" id="IPR013762">
    <property type="entry name" value="Integrase-like_cat_sf"/>
</dbReference>
<feature type="compositionally biased region" description="Basic residues" evidence="2">
    <location>
        <begin position="11"/>
        <end position="24"/>
    </location>
</feature>
<evidence type="ECO:0000256" key="1">
    <source>
        <dbReference type="ARBA" id="ARBA00023172"/>
    </source>
</evidence>
<dbReference type="Gene3D" id="1.10.443.10">
    <property type="entry name" value="Intergrase catalytic core"/>
    <property type="match status" value="1"/>
</dbReference>
<dbReference type="InterPro" id="IPR002104">
    <property type="entry name" value="Integrase_catalytic"/>
</dbReference>
<gene>
    <name evidence="4" type="ORF">ACFOOT_01445</name>
</gene>
<dbReference type="RefSeq" id="WP_191324932.1">
    <property type="nucleotide sequence ID" value="NZ_BMZP01000013.1"/>
</dbReference>
<accession>A0ABV7UY33</accession>
<feature type="compositionally biased region" description="Low complexity" evidence="2">
    <location>
        <begin position="1"/>
        <end position="10"/>
    </location>
</feature>
<feature type="domain" description="Tyr recombinase" evidence="3">
    <location>
        <begin position="66"/>
        <end position="253"/>
    </location>
</feature>
<dbReference type="PROSITE" id="PS51898">
    <property type="entry name" value="TYR_RECOMBINASE"/>
    <property type="match status" value="1"/>
</dbReference>
<keyword evidence="1" id="KW-0233">DNA recombination</keyword>
<dbReference type="EMBL" id="JBHRYE010000003">
    <property type="protein sequence ID" value="MFC3670079.1"/>
    <property type="molecule type" value="Genomic_DNA"/>
</dbReference>